<dbReference type="AlphaFoldDB" id="A0AAE1LIH3"/>
<dbReference type="GO" id="GO:0040029">
    <property type="term" value="P:epigenetic regulation of gene expression"/>
    <property type="evidence" value="ECO:0007669"/>
    <property type="project" value="UniProtKB-ARBA"/>
</dbReference>
<evidence type="ECO:0000256" key="2">
    <source>
        <dbReference type="ARBA" id="ARBA00022723"/>
    </source>
</evidence>
<accession>A0AAE1LIH3</accession>
<dbReference type="FunFam" id="3.30.160.60:FF:000557">
    <property type="entry name" value="zinc finger and SCAN domain-containing protein 29"/>
    <property type="match status" value="1"/>
</dbReference>
<dbReference type="PANTHER" id="PTHR46105:SF5">
    <property type="entry name" value="ZINC FINGER AND BTB DOMAIN-CONTAINING PROTEIN 44 ISOFORM X1"/>
    <property type="match status" value="1"/>
</dbReference>
<proteinExistence type="predicted"/>
<dbReference type="FunFam" id="3.30.160.60:FF:001270">
    <property type="entry name" value="zinc finger protein 583 isoform X1"/>
    <property type="match status" value="1"/>
</dbReference>
<dbReference type="InterPro" id="IPR036236">
    <property type="entry name" value="Znf_C2H2_sf"/>
</dbReference>
<evidence type="ECO:0000256" key="8">
    <source>
        <dbReference type="ARBA" id="ARBA00023163"/>
    </source>
</evidence>
<dbReference type="GO" id="GO:0005634">
    <property type="term" value="C:nucleus"/>
    <property type="evidence" value="ECO:0007669"/>
    <property type="project" value="UniProtKB-SubCell"/>
</dbReference>
<dbReference type="GO" id="GO:0000978">
    <property type="term" value="F:RNA polymerase II cis-regulatory region sequence-specific DNA binding"/>
    <property type="evidence" value="ECO:0007669"/>
    <property type="project" value="TreeGrafter"/>
</dbReference>
<evidence type="ECO:0000256" key="6">
    <source>
        <dbReference type="ARBA" id="ARBA00023015"/>
    </source>
</evidence>
<dbReference type="SUPFAM" id="SSF57667">
    <property type="entry name" value="beta-beta-alpha zinc fingers"/>
    <property type="match status" value="5"/>
</dbReference>
<dbReference type="FunFam" id="3.30.160.60:FF:001289">
    <property type="entry name" value="Zinc finger protein 574"/>
    <property type="match status" value="1"/>
</dbReference>
<evidence type="ECO:0000256" key="10">
    <source>
        <dbReference type="PROSITE-ProRule" id="PRU00042"/>
    </source>
</evidence>
<protein>
    <submittedName>
        <fullName evidence="13">Zinc finger protein 583</fullName>
    </submittedName>
</protein>
<dbReference type="Pfam" id="PF00096">
    <property type="entry name" value="zf-C2H2"/>
    <property type="match status" value="8"/>
</dbReference>
<sequence>MADNVDARQLFEVSTMLDSGTHDPCWLPQDMSENDSFCHVSSIAIKNEPIYHYIMDGSGGSGQYLPVVTIGADGQLRAVTDPSILPNHSNVQSVDIGEEVIVFPDKSTESETLPEGIVEIDVDAGAEEISSETISIDQQNQLPIVTTFLAPNKNVTIGGIQYIQAKSSRPSTKLLPASSSSNAAVAANPALRKAKYQCKVCLKTFSQQVNLQTHYRIHTGERPFQCQVCQKAFTQQPNLWKHMRTHTGERPFQCRICQKCFTQQGNLSKHEKIHTGERPFKCPQCDKTFAQRSNLMTHITLHTGVRPFKCEVCDKSFAQRANLLTHNMTHTGERPYKCEVCEKGFSQQANLVKHVRLHTGERPYSCRFCSRTFAQQANLDRHERIHTGIKPYACSQCWRAFGQKTNLQKHEATHHQEKAFPCFLCRKGFVAKHSLEKHQQKMHAHQMYPNCCAGKPHSKDCGPPPNNPVSIKKLSGQPNSQKVKVVSMELEEGQDMDEMDDQQHMKVVRLLEPNVLHQQDDLPELIEVHIPQMDDLSELKQDLDDDDDEQQYLDGGADDTSSPVTVSILQDD</sequence>
<dbReference type="InterPro" id="IPR050457">
    <property type="entry name" value="ZnFinger_BTB_dom_contain"/>
</dbReference>
<feature type="domain" description="C2H2-type" evidence="12">
    <location>
        <begin position="280"/>
        <end position="307"/>
    </location>
</feature>
<feature type="domain" description="C2H2-type" evidence="12">
    <location>
        <begin position="336"/>
        <end position="363"/>
    </location>
</feature>
<dbReference type="PROSITE" id="PS00028">
    <property type="entry name" value="ZINC_FINGER_C2H2_1"/>
    <property type="match status" value="9"/>
</dbReference>
<feature type="domain" description="C2H2-type" evidence="12">
    <location>
        <begin position="364"/>
        <end position="391"/>
    </location>
</feature>
<dbReference type="FunFam" id="3.30.160.60:FF:001498">
    <property type="entry name" value="Zinc finger protein 404"/>
    <property type="match status" value="1"/>
</dbReference>
<dbReference type="PROSITE" id="PS50157">
    <property type="entry name" value="ZINC_FINGER_C2H2_2"/>
    <property type="match status" value="9"/>
</dbReference>
<dbReference type="PANTHER" id="PTHR46105">
    <property type="entry name" value="AGAP004733-PA"/>
    <property type="match status" value="1"/>
</dbReference>
<keyword evidence="4 10" id="KW-0863">Zinc-finger</keyword>
<evidence type="ECO:0000256" key="7">
    <source>
        <dbReference type="ARBA" id="ARBA00023125"/>
    </source>
</evidence>
<keyword evidence="8" id="KW-0804">Transcription</keyword>
<gene>
    <name evidence="13" type="ORF">KUF71_009932</name>
</gene>
<feature type="domain" description="C2H2-type" evidence="12">
    <location>
        <begin position="392"/>
        <end position="419"/>
    </location>
</feature>
<evidence type="ECO:0000313" key="14">
    <source>
        <dbReference type="Proteomes" id="UP001219518"/>
    </source>
</evidence>
<evidence type="ECO:0000256" key="3">
    <source>
        <dbReference type="ARBA" id="ARBA00022737"/>
    </source>
</evidence>
<evidence type="ECO:0000256" key="11">
    <source>
        <dbReference type="SAM" id="MobiDB-lite"/>
    </source>
</evidence>
<keyword evidence="14" id="KW-1185">Reference proteome</keyword>
<feature type="domain" description="C2H2-type" evidence="12">
    <location>
        <begin position="252"/>
        <end position="279"/>
    </location>
</feature>
<dbReference type="GO" id="GO:0000981">
    <property type="term" value="F:DNA-binding transcription factor activity, RNA polymerase II-specific"/>
    <property type="evidence" value="ECO:0007669"/>
    <property type="project" value="TreeGrafter"/>
</dbReference>
<dbReference type="SMART" id="SM00355">
    <property type="entry name" value="ZnF_C2H2"/>
    <property type="match status" value="9"/>
</dbReference>
<dbReference type="FunFam" id="3.30.160.60:FF:000848">
    <property type="entry name" value="Zinc finger protein 35"/>
    <property type="match status" value="1"/>
</dbReference>
<keyword evidence="5" id="KW-0862">Zinc</keyword>
<feature type="domain" description="C2H2-type" evidence="12">
    <location>
        <begin position="308"/>
        <end position="335"/>
    </location>
</feature>
<dbReference type="Gene3D" id="3.30.160.60">
    <property type="entry name" value="Classic Zinc Finger"/>
    <property type="match status" value="8"/>
</dbReference>
<dbReference type="EMBL" id="JAHWGI010001016">
    <property type="protein sequence ID" value="KAK3920675.1"/>
    <property type="molecule type" value="Genomic_DNA"/>
</dbReference>
<dbReference type="InterPro" id="IPR013087">
    <property type="entry name" value="Znf_C2H2_type"/>
</dbReference>
<evidence type="ECO:0000259" key="12">
    <source>
        <dbReference type="PROSITE" id="PS50157"/>
    </source>
</evidence>
<comment type="caution">
    <text evidence="13">The sequence shown here is derived from an EMBL/GenBank/DDBJ whole genome shotgun (WGS) entry which is preliminary data.</text>
</comment>
<evidence type="ECO:0000256" key="4">
    <source>
        <dbReference type="ARBA" id="ARBA00022771"/>
    </source>
</evidence>
<evidence type="ECO:0000313" key="13">
    <source>
        <dbReference type="EMBL" id="KAK3920675.1"/>
    </source>
</evidence>
<dbReference type="FunFam" id="3.30.160.60:FF:002208">
    <property type="entry name" value="Zinc finger protein 787"/>
    <property type="match status" value="1"/>
</dbReference>
<evidence type="ECO:0000256" key="1">
    <source>
        <dbReference type="ARBA" id="ARBA00004123"/>
    </source>
</evidence>
<dbReference type="GO" id="GO:0008270">
    <property type="term" value="F:zinc ion binding"/>
    <property type="evidence" value="ECO:0007669"/>
    <property type="project" value="UniProtKB-KW"/>
</dbReference>
<keyword evidence="9" id="KW-0539">Nucleus</keyword>
<organism evidence="13 14">
    <name type="scientific">Frankliniella fusca</name>
    <dbReference type="NCBI Taxonomy" id="407009"/>
    <lineage>
        <taxon>Eukaryota</taxon>
        <taxon>Metazoa</taxon>
        <taxon>Ecdysozoa</taxon>
        <taxon>Arthropoda</taxon>
        <taxon>Hexapoda</taxon>
        <taxon>Insecta</taxon>
        <taxon>Pterygota</taxon>
        <taxon>Neoptera</taxon>
        <taxon>Paraneoptera</taxon>
        <taxon>Thysanoptera</taxon>
        <taxon>Terebrantia</taxon>
        <taxon>Thripoidea</taxon>
        <taxon>Thripidae</taxon>
        <taxon>Frankliniella</taxon>
    </lineage>
</organism>
<name>A0AAE1LIH3_9NEOP</name>
<dbReference type="GO" id="GO:0003682">
    <property type="term" value="F:chromatin binding"/>
    <property type="evidence" value="ECO:0007669"/>
    <property type="project" value="UniProtKB-ARBA"/>
</dbReference>
<dbReference type="FunFam" id="3.30.160.60:FF:000690">
    <property type="entry name" value="Zinc finger protein 354C"/>
    <property type="match status" value="1"/>
</dbReference>
<feature type="region of interest" description="Disordered" evidence="11">
    <location>
        <begin position="536"/>
        <end position="572"/>
    </location>
</feature>
<feature type="domain" description="C2H2-type" evidence="12">
    <location>
        <begin position="420"/>
        <end position="448"/>
    </location>
</feature>
<comment type="subcellular location">
    <subcellularLocation>
        <location evidence="1">Nucleus</location>
    </subcellularLocation>
</comment>
<dbReference type="Proteomes" id="UP001219518">
    <property type="component" value="Unassembled WGS sequence"/>
</dbReference>
<feature type="domain" description="C2H2-type" evidence="12">
    <location>
        <begin position="224"/>
        <end position="251"/>
    </location>
</feature>
<keyword evidence="7" id="KW-0238">DNA-binding</keyword>
<evidence type="ECO:0000256" key="5">
    <source>
        <dbReference type="ARBA" id="ARBA00022833"/>
    </source>
</evidence>
<feature type="domain" description="C2H2-type" evidence="12">
    <location>
        <begin position="196"/>
        <end position="223"/>
    </location>
</feature>
<dbReference type="GO" id="GO:0032502">
    <property type="term" value="P:developmental process"/>
    <property type="evidence" value="ECO:0007669"/>
    <property type="project" value="UniProtKB-ARBA"/>
</dbReference>
<evidence type="ECO:0000256" key="9">
    <source>
        <dbReference type="ARBA" id="ARBA00023242"/>
    </source>
</evidence>
<reference evidence="13" key="1">
    <citation type="submission" date="2021-07" db="EMBL/GenBank/DDBJ databases">
        <authorList>
            <person name="Catto M.A."/>
            <person name="Jacobson A."/>
            <person name="Kennedy G."/>
            <person name="Labadie P."/>
            <person name="Hunt B.G."/>
            <person name="Srinivasan R."/>
        </authorList>
    </citation>
    <scope>NUCLEOTIDE SEQUENCE</scope>
    <source>
        <strain evidence="13">PL_HMW_Pooled</strain>
        <tissue evidence="13">Head</tissue>
    </source>
</reference>
<keyword evidence="3" id="KW-0677">Repeat</keyword>
<reference evidence="13" key="2">
    <citation type="journal article" date="2023" name="BMC Genomics">
        <title>Pest status, molecular evolution, and epigenetic factors derived from the genome assembly of Frankliniella fusca, a thysanopteran phytovirus vector.</title>
        <authorList>
            <person name="Catto M.A."/>
            <person name="Labadie P.E."/>
            <person name="Jacobson A.L."/>
            <person name="Kennedy G.G."/>
            <person name="Srinivasan R."/>
            <person name="Hunt B.G."/>
        </authorList>
    </citation>
    <scope>NUCLEOTIDE SEQUENCE</scope>
    <source>
        <strain evidence="13">PL_HMW_Pooled</strain>
    </source>
</reference>
<keyword evidence="6" id="KW-0805">Transcription regulation</keyword>
<dbReference type="FunFam" id="3.30.160.60:FF:000202">
    <property type="entry name" value="Zinc finger protein 574"/>
    <property type="match status" value="1"/>
</dbReference>
<dbReference type="GO" id="GO:0000785">
    <property type="term" value="C:chromatin"/>
    <property type="evidence" value="ECO:0007669"/>
    <property type="project" value="UniProtKB-ARBA"/>
</dbReference>
<feature type="compositionally biased region" description="Polar residues" evidence="11">
    <location>
        <begin position="559"/>
        <end position="572"/>
    </location>
</feature>
<keyword evidence="2" id="KW-0479">Metal-binding</keyword>